<dbReference type="InterPro" id="IPR003609">
    <property type="entry name" value="Pan_app"/>
</dbReference>
<dbReference type="PANTHER" id="PTHR35193">
    <property type="entry name" value="MUCIN 13A, CELL SURFACE-ASSOCIATED-RELATED"/>
    <property type="match status" value="1"/>
</dbReference>
<accession>A0A016WQP5</accession>
<dbReference type="STRING" id="53326.A0A016WQP5"/>
<sequence length="1081" mass="120208">MGLCPQFEGHQVSGKGQFIGMGSLRASTLLLATLLVGLFESCRGLCTRSFFAQPVIYDRAMGIDFYFTGINVATVGACAEFCGARRFCRTAIYNSFTRTCAISYEYTLNCRYNKNRYTDFDVRRTTSHLIQVACVSKCDNERASHMPIAAPEGAALPETLRKVELITGEPHDGMRGSISSTKQIQMIAQLKMAPEAAQRGFEKRVSMMSSSRTAPEDAFIDSLRKSGSSQICYRTIEHRYLLGGSFEQHSDTTIDECRCLCAATYSSARLHHCRSFHWYRSGKCVLNKGSHMGKYDLIEDSRATYQFISCEIQVLLGVANKVCTEDGKPVGMSRTDEQSTTTLMPTTKPFLNHGDSSEVRTTIWSFLTMPTTTPSTLSSSETVTTTETPTTKTTEVVVDTTTSAAVAEETTKSTESATTTEETTKTTESTSTEATTTTTTDTIPASEPNTASEETKDSREALRTTEAEEEVTSPTTTPSEEETTREIGHDDEDASFEIVKRGCFEEIPGYMMVNVAGGLEHDVSIEECKCFCANSKTSRRYSFDCLSATYYHDERDCILNLDDRNRSPQLLEKQDKLTVTYIGPTCGKDETIASLVNGSLDESCKRTTPAPSTTSAPKKRKTGANSDDCFLEFTDFVLEGTALAIETTITSQECKCRCLKGEDLYGEACQSFEYYFDSNTCLINKQNRFSSPESFNFVSSAQPRSYFEHKCATRDDVRMKYLDDYCSTDANDLQNNNVGVENNPKERENEETPEEVPEASNVPVTSTSGAQITDAKHEEVQKPASTKKSPLIEGDAGHVKKTTESPFPTMVTMVYNRNETEPPNWNSDIRHKAKLQQAEKLRQQELAKKVYEIPEAESEEGQPHWKRTRRPRTTTPSTPRPMLKRYVVRAYVNKNIPETDGLDEREFDKIVELELPADYKGDPNAFVPPVDSEDVVVRWPSRLSGVRSVKFDTKKKKWQDEETTTTTSTTTTTTTTTTKAPDFTPPSALVYPSVGRCTYSAMYQTAFQGTKLIRSIYVKSPADCFAACYAHGCRSANLISSGAMNTCDLFRDSIIDYRSIGMIAYDGSTVYFDGIKCDGPS</sequence>
<feature type="region of interest" description="Disordered" evidence="1">
    <location>
        <begin position="732"/>
        <end position="805"/>
    </location>
</feature>
<dbReference type="SUPFAM" id="SSF57414">
    <property type="entry name" value="Hairpin loop containing domain-like"/>
    <property type="match status" value="2"/>
</dbReference>
<dbReference type="Gene3D" id="3.50.4.10">
    <property type="entry name" value="Hepatocyte Growth Factor"/>
    <property type="match status" value="3"/>
</dbReference>
<comment type="caution">
    <text evidence="3">The sequence shown here is derived from an EMBL/GenBank/DDBJ whole genome shotgun (WGS) entry which is preliminary data.</text>
</comment>
<protein>
    <recommendedName>
        <fullName evidence="2">Apple domain-containing protein</fullName>
    </recommendedName>
</protein>
<feature type="region of interest" description="Disordered" evidence="1">
    <location>
        <begin position="957"/>
        <end position="979"/>
    </location>
</feature>
<dbReference type="EMBL" id="JARK01000142">
    <property type="protein sequence ID" value="EYC42119.1"/>
    <property type="molecule type" value="Genomic_DNA"/>
</dbReference>
<organism evidence="3 4">
    <name type="scientific">Ancylostoma ceylanicum</name>
    <dbReference type="NCBI Taxonomy" id="53326"/>
    <lineage>
        <taxon>Eukaryota</taxon>
        <taxon>Metazoa</taxon>
        <taxon>Ecdysozoa</taxon>
        <taxon>Nematoda</taxon>
        <taxon>Chromadorea</taxon>
        <taxon>Rhabditida</taxon>
        <taxon>Rhabditina</taxon>
        <taxon>Rhabditomorpha</taxon>
        <taxon>Strongyloidea</taxon>
        <taxon>Ancylostomatidae</taxon>
        <taxon>Ancylostomatinae</taxon>
        <taxon>Ancylostoma</taxon>
    </lineage>
</organism>
<feature type="region of interest" description="Disordered" evidence="1">
    <location>
        <begin position="371"/>
        <end position="492"/>
    </location>
</feature>
<feature type="compositionally biased region" description="Low complexity" evidence="1">
    <location>
        <begin position="607"/>
        <end position="616"/>
    </location>
</feature>
<dbReference type="OrthoDB" id="5869676at2759"/>
<feature type="region of interest" description="Disordered" evidence="1">
    <location>
        <begin position="855"/>
        <end position="880"/>
    </location>
</feature>
<dbReference type="Proteomes" id="UP000024635">
    <property type="component" value="Unassembled WGS sequence"/>
</dbReference>
<reference evidence="4" key="1">
    <citation type="journal article" date="2015" name="Nat. Genet.">
        <title>The genome and transcriptome of the zoonotic hookworm Ancylostoma ceylanicum identify infection-specific gene families.</title>
        <authorList>
            <person name="Schwarz E.M."/>
            <person name="Hu Y."/>
            <person name="Antoshechkin I."/>
            <person name="Miller M.M."/>
            <person name="Sternberg P.W."/>
            <person name="Aroian R.V."/>
        </authorList>
    </citation>
    <scope>NUCLEOTIDE SEQUENCE</scope>
    <source>
        <strain evidence="4">HY135</strain>
    </source>
</reference>
<evidence type="ECO:0000313" key="4">
    <source>
        <dbReference type="Proteomes" id="UP000024635"/>
    </source>
</evidence>
<evidence type="ECO:0000256" key="1">
    <source>
        <dbReference type="SAM" id="MobiDB-lite"/>
    </source>
</evidence>
<feature type="compositionally biased region" description="Polar residues" evidence="1">
    <location>
        <begin position="762"/>
        <end position="771"/>
    </location>
</feature>
<evidence type="ECO:0000313" key="3">
    <source>
        <dbReference type="EMBL" id="EYC42119.1"/>
    </source>
</evidence>
<keyword evidence="4" id="KW-1185">Reference proteome</keyword>
<dbReference type="CDD" id="cd01099">
    <property type="entry name" value="PAN_AP_HGF"/>
    <property type="match status" value="2"/>
</dbReference>
<feature type="region of interest" description="Disordered" evidence="1">
    <location>
        <begin position="330"/>
        <end position="354"/>
    </location>
</feature>
<feature type="domain" description="Apple" evidence="2">
    <location>
        <begin position="629"/>
        <end position="711"/>
    </location>
</feature>
<feature type="domain" description="Apple" evidence="2">
    <location>
        <begin position="503"/>
        <end position="586"/>
    </location>
</feature>
<feature type="compositionally biased region" description="Low complexity" evidence="1">
    <location>
        <begin position="964"/>
        <end position="978"/>
    </location>
</feature>
<dbReference type="SMART" id="SM00473">
    <property type="entry name" value="PAN_AP"/>
    <property type="match status" value="5"/>
</dbReference>
<dbReference type="PROSITE" id="PS50948">
    <property type="entry name" value="PAN"/>
    <property type="match status" value="4"/>
</dbReference>
<feature type="domain" description="Apple" evidence="2">
    <location>
        <begin position="997"/>
        <end position="1077"/>
    </location>
</feature>
<name>A0A016WQP5_9BILA</name>
<evidence type="ECO:0000259" key="2">
    <source>
        <dbReference type="PROSITE" id="PS50948"/>
    </source>
</evidence>
<gene>
    <name evidence="3" type="primary">Acey_s0542.g3218</name>
    <name evidence="3" type="synonym">Acey-H03E18.1</name>
    <name evidence="3" type="ORF">Y032_0542g3218</name>
</gene>
<proteinExistence type="predicted"/>
<dbReference type="AlphaFoldDB" id="A0A016WQP5"/>
<feature type="domain" description="Apple" evidence="2">
    <location>
        <begin position="232"/>
        <end position="310"/>
    </location>
</feature>
<dbReference type="Pfam" id="PF00024">
    <property type="entry name" value="PAN_1"/>
    <property type="match status" value="3"/>
</dbReference>
<feature type="region of interest" description="Disordered" evidence="1">
    <location>
        <begin position="602"/>
        <end position="624"/>
    </location>
</feature>
<feature type="compositionally biased region" description="Low complexity" evidence="1">
    <location>
        <begin position="371"/>
        <end position="442"/>
    </location>
</feature>
<feature type="compositionally biased region" description="Basic and acidic residues" evidence="1">
    <location>
        <begin position="453"/>
        <end position="466"/>
    </location>
</feature>
<dbReference type="PANTHER" id="PTHR35193:SF5">
    <property type="entry name" value="FLOCCULATION PROTEIN FLO11"/>
    <property type="match status" value="1"/>
</dbReference>